<accession>A0A4D7B6F9</accession>
<gene>
    <name evidence="2" type="ORF">E8M01_21365</name>
</gene>
<protein>
    <submittedName>
        <fullName evidence="2">Uncharacterized protein</fullName>
    </submittedName>
</protein>
<name>A0A4D7B6F9_9HYPH</name>
<proteinExistence type="predicted"/>
<reference evidence="2 3" key="1">
    <citation type="submission" date="2019-04" db="EMBL/GenBank/DDBJ databases">
        <title>Phreatobacter aquaticus sp. nov.</title>
        <authorList>
            <person name="Choi A."/>
        </authorList>
    </citation>
    <scope>NUCLEOTIDE SEQUENCE [LARGE SCALE GENOMIC DNA]</scope>
    <source>
        <strain evidence="2 3">KCTC 52518</strain>
    </source>
</reference>
<dbReference type="KEGG" id="pstg:E8M01_21365"/>
<dbReference type="OrthoDB" id="8607203at2"/>
<sequence>MSLACCAPNPGPSPGTGNTPELKILSAPFGDHNSQERPDGINHIRSVWRLKWDALTPGQADAIEDFMMSWTAPHL</sequence>
<organism evidence="2 3">
    <name type="scientific">Phreatobacter stygius</name>
    <dbReference type="NCBI Taxonomy" id="1940610"/>
    <lineage>
        <taxon>Bacteria</taxon>
        <taxon>Pseudomonadati</taxon>
        <taxon>Pseudomonadota</taxon>
        <taxon>Alphaproteobacteria</taxon>
        <taxon>Hyphomicrobiales</taxon>
        <taxon>Phreatobacteraceae</taxon>
        <taxon>Phreatobacter</taxon>
    </lineage>
</organism>
<evidence type="ECO:0000313" key="2">
    <source>
        <dbReference type="EMBL" id="QCI66553.1"/>
    </source>
</evidence>
<keyword evidence="3" id="KW-1185">Reference proteome</keyword>
<feature type="region of interest" description="Disordered" evidence="1">
    <location>
        <begin position="1"/>
        <end position="20"/>
    </location>
</feature>
<dbReference type="EMBL" id="CP039690">
    <property type="protein sequence ID" value="QCI66553.1"/>
    <property type="molecule type" value="Genomic_DNA"/>
</dbReference>
<dbReference type="Proteomes" id="UP000298781">
    <property type="component" value="Chromosome"/>
</dbReference>
<evidence type="ECO:0000256" key="1">
    <source>
        <dbReference type="SAM" id="MobiDB-lite"/>
    </source>
</evidence>
<dbReference type="AlphaFoldDB" id="A0A4D7B6F9"/>
<evidence type="ECO:0000313" key="3">
    <source>
        <dbReference type="Proteomes" id="UP000298781"/>
    </source>
</evidence>